<keyword evidence="2" id="KW-1185">Reference proteome</keyword>
<gene>
    <name evidence="1" type="ORF">BTN49_0785</name>
</gene>
<comment type="caution">
    <text evidence="1">The sequence shown here is derived from an EMBL/GenBank/DDBJ whole genome shotgun (WGS) entry which is preliminary data.</text>
</comment>
<organism evidence="1 2">
    <name type="scientific">Candidatus Enterovibrio escicola</name>
    <dbReference type="NCBI Taxonomy" id="1927127"/>
    <lineage>
        <taxon>Bacteria</taxon>
        <taxon>Pseudomonadati</taxon>
        <taxon>Pseudomonadota</taxon>
        <taxon>Gammaproteobacteria</taxon>
        <taxon>Vibrionales</taxon>
        <taxon>Vibrionaceae</taxon>
        <taxon>Enterovibrio</taxon>
    </lineage>
</organism>
<accession>A0A2A5T6R1</accession>
<protein>
    <submittedName>
        <fullName evidence="1">Uncharacterized protein</fullName>
    </submittedName>
</protein>
<dbReference type="EMBL" id="NBYY01000009">
    <property type="protein sequence ID" value="PCS23816.1"/>
    <property type="molecule type" value="Genomic_DNA"/>
</dbReference>
<evidence type="ECO:0000313" key="2">
    <source>
        <dbReference type="Proteomes" id="UP000219020"/>
    </source>
</evidence>
<proteinExistence type="predicted"/>
<reference evidence="2" key="1">
    <citation type="submission" date="2017-04" db="EMBL/GenBank/DDBJ databases">
        <title>Genome evolution of the luminous symbionts of deep sea anglerfish.</title>
        <authorList>
            <person name="Hendry T.A."/>
        </authorList>
    </citation>
    <scope>NUCLEOTIDE SEQUENCE [LARGE SCALE GENOMIC DNA]</scope>
</reference>
<dbReference type="RefSeq" id="WP_263364457.1">
    <property type="nucleotide sequence ID" value="NZ_RPGD01000094.1"/>
</dbReference>
<evidence type="ECO:0000313" key="1">
    <source>
        <dbReference type="EMBL" id="PCS23816.1"/>
    </source>
</evidence>
<sequence length="40" mass="4590">MAQRKLTKIVIVGNYRAVKKKSVKIGVSLLLITSAQQRWY</sequence>
<dbReference type="AlphaFoldDB" id="A0A2A5T6R1"/>
<name>A0A2A5T6R1_9GAMM</name>
<dbReference type="Proteomes" id="UP000219020">
    <property type="component" value="Unassembled WGS sequence"/>
</dbReference>